<dbReference type="EMBL" id="VXRY01000561">
    <property type="protein sequence ID" value="MXY35090.1"/>
    <property type="molecule type" value="Genomic_DNA"/>
</dbReference>
<evidence type="ECO:0000259" key="3">
    <source>
        <dbReference type="Pfam" id="PF02826"/>
    </source>
</evidence>
<gene>
    <name evidence="4" type="ORF">F4Y60_13620</name>
</gene>
<evidence type="ECO:0000256" key="1">
    <source>
        <dbReference type="ARBA" id="ARBA00023002"/>
    </source>
</evidence>
<dbReference type="AlphaFoldDB" id="A0A6B0Y5U2"/>
<proteinExistence type="predicted"/>
<dbReference type="InterPro" id="IPR006140">
    <property type="entry name" value="D-isomer_DH_NAD-bd"/>
</dbReference>
<evidence type="ECO:0000313" key="4">
    <source>
        <dbReference type="EMBL" id="MXY35090.1"/>
    </source>
</evidence>
<comment type="caution">
    <text evidence="4">The sequence shown here is derived from an EMBL/GenBank/DDBJ whole genome shotgun (WGS) entry which is preliminary data.</text>
</comment>
<evidence type="ECO:0000256" key="2">
    <source>
        <dbReference type="ARBA" id="ARBA00023027"/>
    </source>
</evidence>
<dbReference type="GO" id="GO:0051287">
    <property type="term" value="F:NAD binding"/>
    <property type="evidence" value="ECO:0007669"/>
    <property type="project" value="InterPro"/>
</dbReference>
<dbReference type="Pfam" id="PF02826">
    <property type="entry name" value="2-Hacid_dh_C"/>
    <property type="match status" value="1"/>
</dbReference>
<organism evidence="4">
    <name type="scientific">Boseongicola sp. SB0664_bin_43</name>
    <dbReference type="NCBI Taxonomy" id="2604844"/>
    <lineage>
        <taxon>Bacteria</taxon>
        <taxon>Pseudomonadati</taxon>
        <taxon>Pseudomonadota</taxon>
        <taxon>Alphaproteobacteria</taxon>
        <taxon>Rhodobacterales</taxon>
        <taxon>Paracoccaceae</taxon>
        <taxon>Boseongicola</taxon>
    </lineage>
</organism>
<sequence>MTGEPRILLPNDATDRHAVRLRSAFPGCDVAECNTYASLPDMIREFRPDVVFTIRFAGSQGFPRDALLAPGGPRWIANGGAGTDHFGQWDPACTTITNAAGVAADMMAEYMLGGFLHFTLDIEGLRQDKAGRKWRARNMVPLRGKTLLVVGLGHTGRALAEKSKALGMRVAGVRSRLRSDECVDIVGGPDDLHGFLQDADCVAVCAPLTPATRGMIGRAEIAAMKPGVLLADVSRGGIVDQSALAGALVSGHVAGAALDVFETEPLPTDNPLWGIDNLIISPHCSSVYDGWEDATFDLFLDNLDRWIAGSPLRNVVDPERGY</sequence>
<dbReference type="InterPro" id="IPR036291">
    <property type="entry name" value="NAD(P)-bd_dom_sf"/>
</dbReference>
<dbReference type="Gene3D" id="3.40.50.720">
    <property type="entry name" value="NAD(P)-binding Rossmann-like Domain"/>
    <property type="match status" value="2"/>
</dbReference>
<dbReference type="PANTHER" id="PTHR43333">
    <property type="entry name" value="2-HACID_DH_C DOMAIN-CONTAINING PROTEIN"/>
    <property type="match status" value="1"/>
</dbReference>
<protein>
    <submittedName>
        <fullName evidence="4">D-2-hydroxyacid dehydrogenase</fullName>
    </submittedName>
</protein>
<reference evidence="4" key="1">
    <citation type="submission" date="2019-09" db="EMBL/GenBank/DDBJ databases">
        <title>Characterisation of the sponge microbiome using genome-centric metagenomics.</title>
        <authorList>
            <person name="Engelberts J.P."/>
            <person name="Robbins S.J."/>
            <person name="De Goeij J.M."/>
            <person name="Aranda M."/>
            <person name="Bell S.C."/>
            <person name="Webster N.S."/>
        </authorList>
    </citation>
    <scope>NUCLEOTIDE SEQUENCE</scope>
    <source>
        <strain evidence="4">SB0664_bin_43</strain>
    </source>
</reference>
<accession>A0A6B0Y5U2</accession>
<feature type="domain" description="D-isomer specific 2-hydroxyacid dehydrogenase NAD-binding" evidence="3">
    <location>
        <begin position="122"/>
        <end position="285"/>
    </location>
</feature>
<name>A0A6B0Y5U2_9RHOB</name>
<dbReference type="CDD" id="cd05300">
    <property type="entry name" value="2-Hacid_dh_1"/>
    <property type="match status" value="1"/>
</dbReference>
<dbReference type="GO" id="GO:0016491">
    <property type="term" value="F:oxidoreductase activity"/>
    <property type="evidence" value="ECO:0007669"/>
    <property type="project" value="UniProtKB-KW"/>
</dbReference>
<dbReference type="SUPFAM" id="SSF51735">
    <property type="entry name" value="NAD(P)-binding Rossmann-fold domains"/>
    <property type="match status" value="1"/>
</dbReference>
<keyword evidence="2" id="KW-0520">NAD</keyword>
<dbReference type="PANTHER" id="PTHR43333:SF1">
    <property type="entry name" value="D-ISOMER SPECIFIC 2-HYDROXYACID DEHYDROGENASE NAD-BINDING DOMAIN-CONTAINING PROTEIN"/>
    <property type="match status" value="1"/>
</dbReference>
<keyword evidence="1" id="KW-0560">Oxidoreductase</keyword>